<evidence type="ECO:0000256" key="1">
    <source>
        <dbReference type="ARBA" id="ARBA00001931"/>
    </source>
</evidence>
<accession>A0ABD5SP81</accession>
<dbReference type="GO" id="GO:0016491">
    <property type="term" value="F:oxidoreductase activity"/>
    <property type="evidence" value="ECO:0007669"/>
    <property type="project" value="UniProtKB-KW"/>
</dbReference>
<sequence length="576" mass="64391">MAAEDHDYDDEAVKAASETIVEETDLGYQVFNAPEEAVLDQHDIDRIPRFDVTQEMLDEGSADPESWLMFANNYEAHRYTTADTITKGNVDQLELEYEMTVGANSSMEGSPIVVPGDPPVMYQANGPSHVKAIDAREGETLWSYTYPAPEDAVLCCDDNNRGVAVWEDKIYMTSLDSGVQALDRYTGEELWYTSTADYKEGYSATWAPIIYDGVLFTGSAGGEYGVRGFHCAIDAETGEELWRMNPCPEEEYIGDSIKQSGGTNWMSPTLDTERELLYFNVGNPSPDFNGTVRPGPNRNTCSTIAVDIHTGEIQWSHQESAHDIWDYDSAQMRMILRNVEIDHRNYEGDIVYNAGKTSWTYTMHPDTGDLLVRGEPITQQINFMKMVPHVDEEREYVMLPGLLGGQDWQPSAYDPNTGLCYHKVLNTPHSIEWRNEEYKAGEKFWGGIVDVEPDEEHVPDDYNGHISAIAAVDPTTGRVVWRDWIDSDRYLWGGTMTTATGLLFAGTQNGNMVAYDSENGERLWEFDLSDKAIAGDPISWYDPGTEKQYVAIQVGGSGFVGRGPRGDKLAVFSLDA</sequence>
<dbReference type="AlphaFoldDB" id="A0ABD5SP81"/>
<dbReference type="Pfam" id="PF13360">
    <property type="entry name" value="PQQ_2"/>
    <property type="match status" value="1"/>
</dbReference>
<evidence type="ECO:0000259" key="5">
    <source>
        <dbReference type="Pfam" id="PF13360"/>
    </source>
</evidence>
<gene>
    <name evidence="6" type="ORF">ACFQE6_09335</name>
</gene>
<dbReference type="InterPro" id="IPR002372">
    <property type="entry name" value="PQQ_rpt_dom"/>
</dbReference>
<evidence type="ECO:0000256" key="3">
    <source>
        <dbReference type="ARBA" id="ARBA00023002"/>
    </source>
</evidence>
<dbReference type="RefSeq" id="WP_273738228.1">
    <property type="nucleotide sequence ID" value="NZ_JAQIVI010000132.1"/>
</dbReference>
<dbReference type="SMART" id="SM00564">
    <property type="entry name" value="PQQ"/>
    <property type="match status" value="4"/>
</dbReference>
<protein>
    <submittedName>
        <fullName evidence="6">PQQ-binding-like beta-propeller repeat protein</fullName>
    </submittedName>
</protein>
<comment type="similarity">
    <text evidence="2">Belongs to the bacterial PQQ dehydrogenase family.</text>
</comment>
<dbReference type="Gene3D" id="2.140.10.10">
    <property type="entry name" value="Quinoprotein alcohol dehydrogenase-like superfamily"/>
    <property type="match status" value="1"/>
</dbReference>
<dbReference type="Pfam" id="PF01011">
    <property type="entry name" value="PQQ"/>
    <property type="match status" value="1"/>
</dbReference>
<dbReference type="EMBL" id="JBHSWV010000132">
    <property type="protein sequence ID" value="MFC6765191.1"/>
    <property type="molecule type" value="Genomic_DNA"/>
</dbReference>
<proteinExistence type="inferred from homology"/>
<feature type="domain" description="Pyrrolo-quinoline quinone repeat" evidence="5">
    <location>
        <begin position="469"/>
        <end position="535"/>
    </location>
</feature>
<dbReference type="SUPFAM" id="SSF50998">
    <property type="entry name" value="Quinoprotein alcohol dehydrogenase-like"/>
    <property type="match status" value="1"/>
</dbReference>
<evidence type="ECO:0000256" key="2">
    <source>
        <dbReference type="ARBA" id="ARBA00008156"/>
    </source>
</evidence>
<reference evidence="6 7" key="1">
    <citation type="journal article" date="2019" name="Int. J. Syst. Evol. Microbiol.">
        <title>The Global Catalogue of Microorganisms (GCM) 10K type strain sequencing project: providing services to taxonomists for standard genome sequencing and annotation.</title>
        <authorList>
            <consortium name="The Broad Institute Genomics Platform"/>
            <consortium name="The Broad Institute Genome Sequencing Center for Infectious Disease"/>
            <person name="Wu L."/>
            <person name="Ma J."/>
        </authorList>
    </citation>
    <scope>NUCLEOTIDE SEQUENCE [LARGE SCALE GENOMIC DNA]</scope>
    <source>
        <strain evidence="6 7">LMG 29247</strain>
    </source>
</reference>
<dbReference type="InterPro" id="IPR011047">
    <property type="entry name" value="Quinoprotein_ADH-like_sf"/>
</dbReference>
<name>A0ABD5SP81_9EURY</name>
<comment type="caution">
    <text evidence="6">The sequence shown here is derived from an EMBL/GenBank/DDBJ whole genome shotgun (WGS) entry which is preliminary data.</text>
</comment>
<keyword evidence="3" id="KW-0560">Oxidoreductase</keyword>
<dbReference type="Proteomes" id="UP001596383">
    <property type="component" value="Unassembled WGS sequence"/>
</dbReference>
<evidence type="ECO:0000313" key="7">
    <source>
        <dbReference type="Proteomes" id="UP001596383"/>
    </source>
</evidence>
<feature type="domain" description="Pyrrolo-quinoline quinone repeat" evidence="4">
    <location>
        <begin position="67"/>
        <end position="372"/>
    </location>
</feature>
<keyword evidence="7" id="KW-1185">Reference proteome</keyword>
<dbReference type="PANTHER" id="PTHR32303:SF10">
    <property type="entry name" value="OUTER MEMBRANE PROTEIN ASSEMBLY FACTOR BAMB"/>
    <property type="match status" value="1"/>
</dbReference>
<organism evidence="6 7">
    <name type="scientific">Natrinema soli</name>
    <dbReference type="NCBI Taxonomy" id="1930624"/>
    <lineage>
        <taxon>Archaea</taxon>
        <taxon>Methanobacteriati</taxon>
        <taxon>Methanobacteriota</taxon>
        <taxon>Stenosarchaea group</taxon>
        <taxon>Halobacteria</taxon>
        <taxon>Halobacteriales</taxon>
        <taxon>Natrialbaceae</taxon>
        <taxon>Natrinema</taxon>
    </lineage>
</organism>
<comment type="cofactor">
    <cofactor evidence="1">
        <name>pyrroloquinoline quinone</name>
        <dbReference type="ChEBI" id="CHEBI:58442"/>
    </cofactor>
</comment>
<dbReference type="PANTHER" id="PTHR32303">
    <property type="entry name" value="QUINOPROTEIN ALCOHOL DEHYDROGENASE (CYTOCHROME C)"/>
    <property type="match status" value="1"/>
</dbReference>
<evidence type="ECO:0000259" key="4">
    <source>
        <dbReference type="Pfam" id="PF01011"/>
    </source>
</evidence>
<dbReference type="InterPro" id="IPR018391">
    <property type="entry name" value="PQQ_b-propeller_rpt"/>
</dbReference>
<evidence type="ECO:0000313" key="6">
    <source>
        <dbReference type="EMBL" id="MFC6765191.1"/>
    </source>
</evidence>